<feature type="compositionally biased region" description="Basic and acidic residues" evidence="1">
    <location>
        <begin position="27"/>
        <end position="46"/>
    </location>
</feature>
<dbReference type="PANTHER" id="PTHR42100">
    <property type="entry name" value="OXIDOREDUCTASE 178 KDA SUBUNIT, PUTATIVE (AFU_ORTHOLOGUE AFUA_8G04320)-RELATED"/>
    <property type="match status" value="1"/>
</dbReference>
<evidence type="ECO:0000256" key="1">
    <source>
        <dbReference type="SAM" id="MobiDB-lite"/>
    </source>
</evidence>
<protein>
    <submittedName>
        <fullName evidence="2">Uncharacterized protein</fullName>
    </submittedName>
</protein>
<evidence type="ECO:0000313" key="2">
    <source>
        <dbReference type="EMBL" id="KIV85730.1"/>
    </source>
</evidence>
<organism evidence="2 3">
    <name type="scientific">Exophiala sideris</name>
    <dbReference type="NCBI Taxonomy" id="1016849"/>
    <lineage>
        <taxon>Eukaryota</taxon>
        <taxon>Fungi</taxon>
        <taxon>Dikarya</taxon>
        <taxon>Ascomycota</taxon>
        <taxon>Pezizomycotina</taxon>
        <taxon>Eurotiomycetes</taxon>
        <taxon>Chaetothyriomycetidae</taxon>
        <taxon>Chaetothyriales</taxon>
        <taxon>Herpotrichiellaceae</taxon>
        <taxon>Exophiala</taxon>
    </lineage>
</organism>
<dbReference type="Proteomes" id="UP000053599">
    <property type="component" value="Unassembled WGS sequence"/>
</dbReference>
<evidence type="ECO:0000313" key="3">
    <source>
        <dbReference type="Proteomes" id="UP000053599"/>
    </source>
</evidence>
<dbReference type="AlphaFoldDB" id="A0A0D1WA76"/>
<dbReference type="OrthoDB" id="2120038at2759"/>
<dbReference type="EMBL" id="KN846951">
    <property type="protein sequence ID" value="KIV85730.1"/>
    <property type="molecule type" value="Genomic_DNA"/>
</dbReference>
<feature type="region of interest" description="Disordered" evidence="1">
    <location>
        <begin position="1"/>
        <end position="46"/>
    </location>
</feature>
<reference evidence="2 3" key="1">
    <citation type="submission" date="2015-01" db="EMBL/GenBank/DDBJ databases">
        <title>The Genome Sequence of Exophiala sideris CBS121828.</title>
        <authorList>
            <consortium name="The Broad Institute Genomics Platform"/>
            <person name="Cuomo C."/>
            <person name="de Hoog S."/>
            <person name="Gorbushina A."/>
            <person name="Stielow B."/>
            <person name="Teixiera M."/>
            <person name="Abouelleil A."/>
            <person name="Chapman S.B."/>
            <person name="Priest M."/>
            <person name="Young S.K."/>
            <person name="Wortman J."/>
            <person name="Nusbaum C."/>
            <person name="Birren B."/>
        </authorList>
    </citation>
    <scope>NUCLEOTIDE SEQUENCE [LARGE SCALE GENOMIC DNA]</scope>
    <source>
        <strain evidence="2 3">CBS 121828</strain>
    </source>
</reference>
<dbReference type="STRING" id="1016849.A0A0D1WA76"/>
<dbReference type="HOGENOM" id="CLU_095735_1_1_1"/>
<name>A0A0D1WA76_9EURO</name>
<feature type="compositionally biased region" description="Basic residues" evidence="1">
    <location>
        <begin position="14"/>
        <end position="26"/>
    </location>
</feature>
<sequence>MSFLSTGARAAARPLRRSLPRQPRRYAGHEAGHGDHGHGHGGARESALHVESGAGREHLSRGFYFSIAFIPFAYVLYSLASSPGDNFVSRQIKKYEDNKRADETKNVIHTTMMEQAAAERQLFSGVARDESGPTLRLPESFNFGSPYNVAAGQGSADLSELAKFYQQESEVAEKERIERLKRNKGVSVYD</sequence>
<accession>A0A0D1WA76</accession>
<dbReference type="GO" id="GO:0005739">
    <property type="term" value="C:mitochondrion"/>
    <property type="evidence" value="ECO:0007669"/>
    <property type="project" value="InterPro"/>
</dbReference>
<gene>
    <name evidence="2" type="ORF">PV11_01391</name>
</gene>
<proteinExistence type="predicted"/>
<dbReference type="PANTHER" id="PTHR42100:SF1">
    <property type="entry name" value="OXIDOREDUCTASE 178 KDA SUBUNIT, PUTATIVE (AFU_ORTHOLOGUE AFUA_8G04320)-RELATED"/>
    <property type="match status" value="1"/>
</dbReference>
<dbReference type="InterPro" id="IPR034444">
    <property type="entry name" value="Nuo17.8"/>
</dbReference>